<dbReference type="KEGG" id="rue:DT065_06750"/>
<dbReference type="PROSITE" id="PS00671">
    <property type="entry name" value="D_2_HYDROXYACID_DH_3"/>
    <property type="match status" value="1"/>
</dbReference>
<dbReference type="InterPro" id="IPR050223">
    <property type="entry name" value="D-isomer_2-hydroxyacid_DH"/>
</dbReference>
<gene>
    <name evidence="6" type="ORF">DT065_06750</name>
</gene>
<evidence type="ECO:0000259" key="4">
    <source>
        <dbReference type="Pfam" id="PF00389"/>
    </source>
</evidence>
<feature type="domain" description="D-isomer specific 2-hydroxyacid dehydrogenase catalytic" evidence="4">
    <location>
        <begin position="5"/>
        <end position="319"/>
    </location>
</feature>
<feature type="domain" description="D-isomer specific 2-hydroxyacid dehydrogenase NAD-binding" evidence="5">
    <location>
        <begin position="109"/>
        <end position="288"/>
    </location>
</feature>
<dbReference type="PANTHER" id="PTHR10996">
    <property type="entry name" value="2-HYDROXYACID DEHYDROGENASE-RELATED"/>
    <property type="match status" value="1"/>
</dbReference>
<protein>
    <submittedName>
        <fullName evidence="6">D-glycerate dehydrogenase</fullName>
    </submittedName>
</protein>
<dbReference type="GO" id="GO:0030267">
    <property type="term" value="F:glyoxylate reductase (NADPH) activity"/>
    <property type="evidence" value="ECO:0007669"/>
    <property type="project" value="TreeGrafter"/>
</dbReference>
<dbReference type="OrthoDB" id="9805416at2"/>
<dbReference type="GO" id="GO:0005829">
    <property type="term" value="C:cytosol"/>
    <property type="evidence" value="ECO:0007669"/>
    <property type="project" value="TreeGrafter"/>
</dbReference>
<evidence type="ECO:0000256" key="2">
    <source>
        <dbReference type="ARBA" id="ARBA00023002"/>
    </source>
</evidence>
<dbReference type="Pfam" id="PF02826">
    <property type="entry name" value="2-Hacid_dh_C"/>
    <property type="match status" value="1"/>
</dbReference>
<dbReference type="PANTHER" id="PTHR10996:SF283">
    <property type="entry name" value="GLYOXYLATE_HYDROXYPYRUVATE REDUCTASE B"/>
    <property type="match status" value="1"/>
</dbReference>
<dbReference type="Proteomes" id="UP000252100">
    <property type="component" value="Chromosome"/>
</dbReference>
<dbReference type="InterPro" id="IPR029753">
    <property type="entry name" value="D-isomer_DH_CS"/>
</dbReference>
<dbReference type="Pfam" id="PF00389">
    <property type="entry name" value="2-Hacid_dh"/>
    <property type="match status" value="1"/>
</dbReference>
<dbReference type="Gene3D" id="3.40.50.720">
    <property type="entry name" value="NAD(P)-binding Rossmann-like Domain"/>
    <property type="match status" value="2"/>
</dbReference>
<evidence type="ECO:0000256" key="1">
    <source>
        <dbReference type="ARBA" id="ARBA00005854"/>
    </source>
</evidence>
<name>A0A345BXS1_9BACI</name>
<sequence>MKPYVYIAHPIPSDVEAYIAEHCEYRIWNDENKKVPKDQLKEELLSADGAILTGYDVDEPLLADAENLKVVSTVSVGYDHFDTSALKKHNVYGTHTPHVLDETVADLIFGLVLSGGRRIAELHEYVKGAHWGLEPDRAFYGYDIHQRTLGLIGMGRIGEKVAKRARFGFDMDIRYYNRSRKLEMEEKYDAVRLELDDLLKEADFVVLIVPLTEATHHLIGERELQLMKSSAVLVNGARGPVVDENAVVQALKEETIFSAALDVFEKEPLPKDHPLLSLRNVTLTPHIGSATRKTDEAMMMRAAENMVQGVFGDTPQNVIKELR</sequence>
<dbReference type="SUPFAM" id="SSF52283">
    <property type="entry name" value="Formate/glycerate dehydrogenase catalytic domain-like"/>
    <property type="match status" value="1"/>
</dbReference>
<comment type="similarity">
    <text evidence="1 3">Belongs to the D-isomer specific 2-hydroxyacid dehydrogenase family.</text>
</comment>
<keyword evidence="2 3" id="KW-0560">Oxidoreductase</keyword>
<dbReference type="EMBL" id="CP031092">
    <property type="protein sequence ID" value="AXF55752.1"/>
    <property type="molecule type" value="Genomic_DNA"/>
</dbReference>
<dbReference type="InterPro" id="IPR006140">
    <property type="entry name" value="D-isomer_DH_NAD-bd"/>
</dbReference>
<evidence type="ECO:0000313" key="7">
    <source>
        <dbReference type="Proteomes" id="UP000252100"/>
    </source>
</evidence>
<dbReference type="CDD" id="cd05301">
    <property type="entry name" value="GDH"/>
    <property type="match status" value="1"/>
</dbReference>
<dbReference type="GO" id="GO:0016618">
    <property type="term" value="F:hydroxypyruvate reductase [NAD(P)H] activity"/>
    <property type="evidence" value="ECO:0007669"/>
    <property type="project" value="TreeGrafter"/>
</dbReference>
<evidence type="ECO:0000313" key="6">
    <source>
        <dbReference type="EMBL" id="AXF55752.1"/>
    </source>
</evidence>
<dbReference type="PROSITE" id="PS00670">
    <property type="entry name" value="D_2_HYDROXYACID_DH_2"/>
    <property type="match status" value="1"/>
</dbReference>
<dbReference type="SUPFAM" id="SSF51735">
    <property type="entry name" value="NAD(P)-binding Rossmann-fold domains"/>
    <property type="match status" value="1"/>
</dbReference>
<dbReference type="AlphaFoldDB" id="A0A345BXS1"/>
<dbReference type="InterPro" id="IPR006139">
    <property type="entry name" value="D-isomer_2_OHA_DH_cat_dom"/>
</dbReference>
<organism evidence="6 7">
    <name type="scientific">Salicibibacter kimchii</name>
    <dbReference type="NCBI Taxonomy" id="2099786"/>
    <lineage>
        <taxon>Bacteria</taxon>
        <taxon>Bacillati</taxon>
        <taxon>Bacillota</taxon>
        <taxon>Bacilli</taxon>
        <taxon>Bacillales</taxon>
        <taxon>Bacillaceae</taxon>
        <taxon>Salicibibacter</taxon>
    </lineage>
</organism>
<dbReference type="FunFam" id="3.40.50.720:FF:000462">
    <property type="entry name" value="Glyoxylate reductase (NADP+)"/>
    <property type="match status" value="1"/>
</dbReference>
<accession>A0A345BXS1</accession>
<evidence type="ECO:0000259" key="5">
    <source>
        <dbReference type="Pfam" id="PF02826"/>
    </source>
</evidence>
<proteinExistence type="inferred from homology"/>
<reference evidence="6 7" key="1">
    <citation type="journal article" date="2018" name="J. Microbiol.">
        <title>Salicibibacter kimchii gen. nov., sp. nov., a moderately halophilic and alkalitolerant bacterium in the family Bacillaceae, isolated from kimchi.</title>
        <authorList>
            <person name="Jang J.Y."/>
            <person name="Oh Y.J."/>
            <person name="Lim S.K."/>
            <person name="Park H.K."/>
            <person name="Lee C."/>
            <person name="Kim J.Y."/>
            <person name="Lee M.A."/>
            <person name="Choi H.J."/>
        </authorList>
    </citation>
    <scope>NUCLEOTIDE SEQUENCE [LARGE SCALE GENOMIC DNA]</scope>
    <source>
        <strain evidence="6 7">NKC1-1</strain>
    </source>
</reference>
<dbReference type="InterPro" id="IPR036291">
    <property type="entry name" value="NAD(P)-bd_dom_sf"/>
</dbReference>
<evidence type="ECO:0000256" key="3">
    <source>
        <dbReference type="RuleBase" id="RU003719"/>
    </source>
</evidence>
<keyword evidence="7" id="KW-1185">Reference proteome</keyword>
<dbReference type="GO" id="GO:0051287">
    <property type="term" value="F:NAD binding"/>
    <property type="evidence" value="ECO:0007669"/>
    <property type="project" value="InterPro"/>
</dbReference>
<dbReference type="RefSeq" id="WP_114371915.1">
    <property type="nucleotide sequence ID" value="NZ_CP031092.1"/>
</dbReference>